<evidence type="ECO:0000259" key="1">
    <source>
        <dbReference type="PROSITE" id="PS50042"/>
    </source>
</evidence>
<dbReference type="Gene3D" id="3.40.250.10">
    <property type="entry name" value="Rhodanese-like domain"/>
    <property type="match status" value="1"/>
</dbReference>
<dbReference type="Pfam" id="PF00027">
    <property type="entry name" value="cNMP_binding"/>
    <property type="match status" value="2"/>
</dbReference>
<dbReference type="SMART" id="SM00100">
    <property type="entry name" value="cNMP"/>
    <property type="match status" value="1"/>
</dbReference>
<dbReference type="RefSeq" id="WP_026949656.1">
    <property type="nucleotide sequence ID" value="NZ_CBDDTQ010000001.1"/>
</dbReference>
<feature type="domain" description="Rhodanese" evidence="2">
    <location>
        <begin position="265"/>
        <end position="342"/>
    </location>
</feature>
<dbReference type="CDD" id="cd00038">
    <property type="entry name" value="CAP_ED"/>
    <property type="match status" value="2"/>
</dbReference>
<dbReference type="SMART" id="SM00450">
    <property type="entry name" value="RHOD"/>
    <property type="match status" value="1"/>
</dbReference>
<reference evidence="3" key="1">
    <citation type="submission" date="2022-01" db="EMBL/GenBank/DDBJ databases">
        <authorList>
            <person name="Karlyshev A.V."/>
            <person name="Jaspars M."/>
        </authorList>
    </citation>
    <scope>NUCLEOTIDE SEQUENCE</scope>
    <source>
        <strain evidence="3">AGSA3-2</strain>
    </source>
</reference>
<dbReference type="PROSITE" id="PS50042">
    <property type="entry name" value="CNMP_BINDING_3"/>
    <property type="match status" value="2"/>
</dbReference>
<dbReference type="Pfam" id="PF00581">
    <property type="entry name" value="Rhodanese"/>
    <property type="match status" value="1"/>
</dbReference>
<dbReference type="EMBL" id="JAJVKT010000001">
    <property type="protein sequence ID" value="MCE7507068.1"/>
    <property type="molecule type" value="Genomic_DNA"/>
</dbReference>
<feature type="domain" description="Cyclic nucleotide-binding" evidence="1">
    <location>
        <begin position="16"/>
        <end position="114"/>
    </location>
</feature>
<evidence type="ECO:0000313" key="3">
    <source>
        <dbReference type="EMBL" id="MCE7507068.1"/>
    </source>
</evidence>
<dbReference type="PROSITE" id="PS50206">
    <property type="entry name" value="RHODANESE_3"/>
    <property type="match status" value="1"/>
</dbReference>
<dbReference type="Proteomes" id="UP001107961">
    <property type="component" value="Unassembled WGS sequence"/>
</dbReference>
<accession>A0A9Q3W2T1</accession>
<dbReference type="InterPro" id="IPR018488">
    <property type="entry name" value="cNMP-bd_CS"/>
</dbReference>
<dbReference type="PANTHER" id="PTHR11635">
    <property type="entry name" value="CAMP-DEPENDENT PROTEIN KINASE REGULATORY CHAIN"/>
    <property type="match status" value="1"/>
</dbReference>
<name>A0A9Q3W2T1_9GAMM</name>
<organism evidence="3 4">
    <name type="scientific">Alloalcanivorax xenomutans</name>
    <dbReference type="NCBI Taxonomy" id="1094342"/>
    <lineage>
        <taxon>Bacteria</taxon>
        <taxon>Pseudomonadati</taxon>
        <taxon>Pseudomonadota</taxon>
        <taxon>Gammaproteobacteria</taxon>
        <taxon>Oceanospirillales</taxon>
        <taxon>Alcanivoracaceae</taxon>
        <taxon>Alloalcanivorax</taxon>
    </lineage>
</organism>
<dbReference type="InterPro" id="IPR001763">
    <property type="entry name" value="Rhodanese-like_dom"/>
</dbReference>
<comment type="caution">
    <text evidence="3">The sequence shown here is derived from an EMBL/GenBank/DDBJ whole genome shotgun (WGS) entry which is preliminary data.</text>
</comment>
<dbReference type="InterPro" id="IPR018490">
    <property type="entry name" value="cNMP-bd_dom_sf"/>
</dbReference>
<evidence type="ECO:0000313" key="4">
    <source>
        <dbReference type="Proteomes" id="UP001107961"/>
    </source>
</evidence>
<dbReference type="InterPro" id="IPR050503">
    <property type="entry name" value="cAMP-dep_PK_reg_su-like"/>
</dbReference>
<evidence type="ECO:0000259" key="2">
    <source>
        <dbReference type="PROSITE" id="PS50206"/>
    </source>
</evidence>
<dbReference type="GO" id="GO:0005829">
    <property type="term" value="C:cytosol"/>
    <property type="evidence" value="ECO:0007669"/>
    <property type="project" value="TreeGrafter"/>
</dbReference>
<dbReference type="KEGG" id="axe:P40_04805"/>
<feature type="domain" description="Cyclic nucleotide-binding" evidence="1">
    <location>
        <begin position="143"/>
        <end position="245"/>
    </location>
</feature>
<sequence length="352" mass="38812">MSITTPDPSRLAEFIPFDSLSHTHLHAIQGQLEALNLPPGRMVFKRGQHSDKAYFLVDGELDLIDAGFSVRPFSATDDENYLALDNYAPHTVNAITRTDATLYTLDRDKLDLLMAWTGAVDLLPPPGQDEQRDWTDALLASGLFARIAPAKLHTLFMKFQPREVEMGTTVVREGDSGDTFYVLKQGQAMVTRGQGRGANTLATLGPGRFFGEDALISDQPRNATVTMTSDGVLMCLGQDDFQEILQASVIRHLNEATLNDMVRDGDHACILLDVRLAAEFRHDRTPGARNIPLGELRQKAPALERDFTYILCSAGRRSELGAYILSEAGLEAYVLDRETTTDDATKDVLATE</sequence>
<dbReference type="SUPFAM" id="SSF51206">
    <property type="entry name" value="cAMP-binding domain-like"/>
    <property type="match status" value="2"/>
</dbReference>
<gene>
    <name evidence="3" type="ORF">LZG35_00355</name>
</gene>
<dbReference type="PRINTS" id="PR00103">
    <property type="entry name" value="CAMPKINASE"/>
</dbReference>
<dbReference type="CDD" id="cd00158">
    <property type="entry name" value="RHOD"/>
    <property type="match status" value="1"/>
</dbReference>
<dbReference type="AlphaFoldDB" id="A0A9Q3W2T1"/>
<dbReference type="InterPro" id="IPR014710">
    <property type="entry name" value="RmlC-like_jellyroll"/>
</dbReference>
<dbReference type="InterPro" id="IPR000595">
    <property type="entry name" value="cNMP-bd_dom"/>
</dbReference>
<protein>
    <submittedName>
        <fullName evidence="3">Cyclic nucleotide-binding domain-containing protein</fullName>
    </submittedName>
</protein>
<dbReference type="PROSITE" id="PS00888">
    <property type="entry name" value="CNMP_BINDING_1"/>
    <property type="match status" value="1"/>
</dbReference>
<keyword evidence="4" id="KW-1185">Reference proteome</keyword>
<dbReference type="GeneID" id="94685746"/>
<dbReference type="SUPFAM" id="SSF52821">
    <property type="entry name" value="Rhodanese/Cell cycle control phosphatase"/>
    <property type="match status" value="1"/>
</dbReference>
<dbReference type="InterPro" id="IPR036873">
    <property type="entry name" value="Rhodanese-like_dom_sf"/>
</dbReference>
<dbReference type="GO" id="GO:0005952">
    <property type="term" value="C:cAMP-dependent protein kinase complex"/>
    <property type="evidence" value="ECO:0007669"/>
    <property type="project" value="InterPro"/>
</dbReference>
<proteinExistence type="predicted"/>
<dbReference type="Gene3D" id="2.60.120.10">
    <property type="entry name" value="Jelly Rolls"/>
    <property type="match status" value="2"/>
</dbReference>
<dbReference type="PANTHER" id="PTHR11635:SF152">
    <property type="entry name" value="CAMP-DEPENDENT PROTEIN KINASE TYPE I REGULATORY SUBUNIT-RELATED"/>
    <property type="match status" value="1"/>
</dbReference>